<dbReference type="InterPro" id="IPR052159">
    <property type="entry name" value="Competence_DNA_uptake"/>
</dbReference>
<dbReference type="GO" id="GO:0030420">
    <property type="term" value="P:establishment of competence for transformation"/>
    <property type="evidence" value="ECO:0007669"/>
    <property type="project" value="InterPro"/>
</dbReference>
<dbReference type="Gene3D" id="3.60.15.10">
    <property type="entry name" value="Ribonuclease Z/Hydroxyacylglutathione hydrolase-like"/>
    <property type="match status" value="1"/>
</dbReference>
<accession>A0AAW7Y2L0</accession>
<comment type="subcellular location">
    <subcellularLocation>
        <location evidence="1">Cell membrane</location>
        <topology evidence="1">Multi-pass membrane protein</topology>
    </subcellularLocation>
</comment>
<dbReference type="GO" id="GO:0005886">
    <property type="term" value="C:plasma membrane"/>
    <property type="evidence" value="ECO:0007669"/>
    <property type="project" value="UniProtKB-SubCell"/>
</dbReference>
<evidence type="ECO:0000256" key="6">
    <source>
        <dbReference type="SAM" id="Phobius"/>
    </source>
</evidence>
<protein>
    <submittedName>
        <fullName evidence="8">DNA internalization-related competence protein ComEC/Rec2</fullName>
    </submittedName>
</protein>
<dbReference type="NCBIfam" id="TIGR00360">
    <property type="entry name" value="ComEC_N-term"/>
    <property type="match status" value="1"/>
</dbReference>
<dbReference type="InterPro" id="IPR035681">
    <property type="entry name" value="ComA-like_MBL"/>
</dbReference>
<comment type="caution">
    <text evidence="8">The sequence shown here is derived from an EMBL/GenBank/DDBJ whole genome shotgun (WGS) entry which is preliminary data.</text>
</comment>
<dbReference type="Proteomes" id="UP001170624">
    <property type="component" value="Unassembled WGS sequence"/>
</dbReference>
<dbReference type="PANTHER" id="PTHR30619">
    <property type="entry name" value="DNA INTERNALIZATION/COMPETENCE PROTEIN COMEC/REC2"/>
    <property type="match status" value="1"/>
</dbReference>
<dbReference type="CDD" id="cd07731">
    <property type="entry name" value="ComA-like_MBL-fold"/>
    <property type="match status" value="1"/>
</dbReference>
<dbReference type="SUPFAM" id="SSF116734">
    <property type="entry name" value="DNA methylase specificity domain"/>
    <property type="match status" value="1"/>
</dbReference>
<keyword evidence="3 6" id="KW-0812">Transmembrane</keyword>
<keyword evidence="5 6" id="KW-0472">Membrane</keyword>
<dbReference type="InterPro" id="IPR004797">
    <property type="entry name" value="Competence_ComEC/Rec2"/>
</dbReference>
<dbReference type="Pfam" id="PF03772">
    <property type="entry name" value="Competence"/>
    <property type="match status" value="1"/>
</dbReference>
<dbReference type="Pfam" id="PF00753">
    <property type="entry name" value="Lactamase_B"/>
    <property type="match status" value="1"/>
</dbReference>
<gene>
    <name evidence="8" type="ORF">Q4568_01590</name>
</gene>
<evidence type="ECO:0000256" key="2">
    <source>
        <dbReference type="ARBA" id="ARBA00022475"/>
    </source>
</evidence>
<feature type="transmembrane region" description="Helical" evidence="6">
    <location>
        <begin position="245"/>
        <end position="267"/>
    </location>
</feature>
<dbReference type="InterPro" id="IPR036866">
    <property type="entry name" value="RibonucZ/Hydroxyglut_hydro"/>
</dbReference>
<evidence type="ECO:0000256" key="4">
    <source>
        <dbReference type="ARBA" id="ARBA00022989"/>
    </source>
</evidence>
<dbReference type="AlphaFoldDB" id="A0AAW7Y2L0"/>
<dbReference type="InterPro" id="IPR004477">
    <property type="entry name" value="ComEC_N"/>
</dbReference>
<feature type="transmembrane region" description="Helical" evidence="6">
    <location>
        <begin position="310"/>
        <end position="332"/>
    </location>
</feature>
<evidence type="ECO:0000313" key="8">
    <source>
        <dbReference type="EMBL" id="MDO6541202.1"/>
    </source>
</evidence>
<dbReference type="InterPro" id="IPR001279">
    <property type="entry name" value="Metallo-B-lactamas"/>
</dbReference>
<evidence type="ECO:0000256" key="3">
    <source>
        <dbReference type="ARBA" id="ARBA00022692"/>
    </source>
</evidence>
<evidence type="ECO:0000256" key="5">
    <source>
        <dbReference type="ARBA" id="ARBA00023136"/>
    </source>
</evidence>
<proteinExistence type="predicted"/>
<feature type="transmembrane region" description="Helical" evidence="6">
    <location>
        <begin position="513"/>
        <end position="531"/>
    </location>
</feature>
<organism evidence="8 9">
    <name type="scientific">Photobacterium sanguinicancri</name>
    <dbReference type="NCBI Taxonomy" id="875932"/>
    <lineage>
        <taxon>Bacteria</taxon>
        <taxon>Pseudomonadati</taxon>
        <taxon>Pseudomonadota</taxon>
        <taxon>Gammaproteobacteria</taxon>
        <taxon>Vibrionales</taxon>
        <taxon>Vibrionaceae</taxon>
        <taxon>Photobacterium</taxon>
    </lineage>
</organism>
<dbReference type="InterPro" id="IPR025405">
    <property type="entry name" value="DUF4131"/>
</dbReference>
<reference evidence="8" key="1">
    <citation type="submission" date="2023-07" db="EMBL/GenBank/DDBJ databases">
        <title>Genome content predicts the carbon catabolic preferences of heterotrophic bacteria.</title>
        <authorList>
            <person name="Gralka M."/>
        </authorList>
    </citation>
    <scope>NUCLEOTIDE SEQUENCE</scope>
    <source>
        <strain evidence="8">G2M05</strain>
    </source>
</reference>
<name>A0AAW7Y2L0_9GAMM</name>
<feature type="transmembrane region" description="Helical" evidence="6">
    <location>
        <begin position="48"/>
        <end position="67"/>
    </location>
</feature>
<dbReference type="SUPFAM" id="SSF56281">
    <property type="entry name" value="Metallo-hydrolase/oxidoreductase"/>
    <property type="match status" value="1"/>
</dbReference>
<dbReference type="EMBL" id="JAUOPU010000001">
    <property type="protein sequence ID" value="MDO6541202.1"/>
    <property type="molecule type" value="Genomic_DNA"/>
</dbReference>
<evidence type="ECO:0000256" key="1">
    <source>
        <dbReference type="ARBA" id="ARBA00004651"/>
    </source>
</evidence>
<feature type="transmembrane region" description="Helical" evidence="6">
    <location>
        <begin position="424"/>
        <end position="443"/>
    </location>
</feature>
<sequence>MVIQAAIGFSIGLLSLHYWPYVLADQDVLIITLLGGGVALFLRYYLCHYALANVLIWLLAGGSFVYISTNNYINTVIQIPPMGANITIVGIVDSIQNVNIPSDNFDFIIKKWKVPSETSIREMKVRIYWNEANTLKQGELLTLQVVLRRPYGRVNQAGYDAEKWYVGHGFHGRGNLVEILPVTAPPTTSGFLHQQGSISVRQLLFDTVVDQVIALPRHGLLLALSFGVKDALTADDWLWLRDSGLAHLMAISGLHIGLAVGLGWWVGLRLRGILPEVTYFTWLPMWIGLLLALCYAWLAGFSVPTQRALLMASLVMLFIRYLVVSPAWFILLLTFALCLAIDPLASYTMGFWFSFFAVFVLLVLRSSQQSVPQKNSANQQQEDDSNVASGVGIDPLPSANRRISLFASMVITTFSLMYQRSKQLLFLQLYLLILMLPLQWSFFGGFSALAPAINFIVLPLVSLLTVPLIFAALLVIKIPSLAAIFWQLADWSLWPVAWLGQLSVGAWLEFSLLWLPVVVLIALFVVGLRLLPFHHFPALYTSIVVGFCCWQWQLYAPTIQNLAYTRMGQTIENSAGKSLGASIDRRWHIEMLDVGHGLSVLITRNGRAVLYDTGNRWRQGSIAASVVEPVLKYKGIYTLDGLILSHADSDHAGGASYLSARYAPSWKRSSDYRLGYLPCIKGETWEWQSLTFTVIWPPKRVKRAANPHSCVITISDKLLASREGHQETEVLLTGDIDAISELLIAREQPKLSPDVFFVPHHGSRTSSSVTWLNRMTPKLALVSVSRYNPWQLPAISVKERYQVRGIPWLSTAESGQVSVVIQDGDIQYKEARTSYQQTWYRDVFSAL</sequence>
<keyword evidence="2" id="KW-1003">Cell membrane</keyword>
<dbReference type="NCBIfam" id="TIGR00361">
    <property type="entry name" value="ComEC_Rec2"/>
    <property type="match status" value="1"/>
</dbReference>
<feature type="transmembrane region" description="Helical" evidence="6">
    <location>
        <begin position="279"/>
        <end position="298"/>
    </location>
</feature>
<dbReference type="RefSeq" id="WP_303497908.1">
    <property type="nucleotide sequence ID" value="NZ_JAUOPU010000001.1"/>
</dbReference>
<keyword evidence="4 6" id="KW-1133">Transmembrane helix</keyword>
<feature type="transmembrane region" description="Helical" evidence="6">
    <location>
        <begin position="455"/>
        <end position="476"/>
    </location>
</feature>
<dbReference type="Pfam" id="PF13567">
    <property type="entry name" value="DUF4131"/>
    <property type="match status" value="1"/>
</dbReference>
<dbReference type="SMART" id="SM00849">
    <property type="entry name" value="Lactamase_B"/>
    <property type="match status" value="1"/>
</dbReference>
<evidence type="ECO:0000313" key="9">
    <source>
        <dbReference type="Proteomes" id="UP001170624"/>
    </source>
</evidence>
<feature type="transmembrane region" description="Helical" evidence="6">
    <location>
        <begin position="344"/>
        <end position="364"/>
    </location>
</feature>
<dbReference type="PANTHER" id="PTHR30619:SF1">
    <property type="entry name" value="RECOMBINATION PROTEIN 2"/>
    <property type="match status" value="1"/>
</dbReference>
<feature type="domain" description="Metallo-beta-lactamase" evidence="7">
    <location>
        <begin position="596"/>
        <end position="786"/>
    </location>
</feature>
<evidence type="ECO:0000259" key="7">
    <source>
        <dbReference type="SMART" id="SM00849"/>
    </source>
</evidence>